<dbReference type="InterPro" id="IPR036259">
    <property type="entry name" value="MFS_trans_sf"/>
</dbReference>
<keyword evidence="2" id="KW-1133">Transmembrane helix</keyword>
<organism evidence="3 4">
    <name type="scientific">Operophtera brumata</name>
    <name type="common">Winter moth</name>
    <name type="synonym">Phalaena brumata</name>
    <dbReference type="NCBI Taxonomy" id="104452"/>
    <lineage>
        <taxon>Eukaryota</taxon>
        <taxon>Metazoa</taxon>
        <taxon>Ecdysozoa</taxon>
        <taxon>Arthropoda</taxon>
        <taxon>Hexapoda</taxon>
        <taxon>Insecta</taxon>
        <taxon>Pterygota</taxon>
        <taxon>Neoptera</taxon>
        <taxon>Endopterygota</taxon>
        <taxon>Lepidoptera</taxon>
        <taxon>Glossata</taxon>
        <taxon>Ditrysia</taxon>
        <taxon>Geometroidea</taxon>
        <taxon>Geometridae</taxon>
        <taxon>Larentiinae</taxon>
        <taxon>Operophtera</taxon>
    </lineage>
</organism>
<reference evidence="3 4" key="1">
    <citation type="journal article" date="2015" name="Genome Biol. Evol.">
        <title>The genome of winter moth (Operophtera brumata) provides a genomic perspective on sexual dimorphism and phenology.</title>
        <authorList>
            <person name="Derks M.F."/>
            <person name="Smit S."/>
            <person name="Salis L."/>
            <person name="Schijlen E."/>
            <person name="Bossers A."/>
            <person name="Mateman C."/>
            <person name="Pijl A.S."/>
            <person name="de Ridder D."/>
            <person name="Groenen M.A."/>
            <person name="Visser M.E."/>
            <person name="Megens H.J."/>
        </authorList>
    </citation>
    <scope>NUCLEOTIDE SEQUENCE [LARGE SCALE GENOMIC DNA]</scope>
    <source>
        <strain evidence="3">WM2013NL</strain>
        <tissue evidence="3">Head and thorax</tissue>
    </source>
</reference>
<evidence type="ECO:0000313" key="4">
    <source>
        <dbReference type="Proteomes" id="UP000037510"/>
    </source>
</evidence>
<dbReference type="PANTHER" id="PTHR11360:SF251">
    <property type="entry name" value="MAJOR FACILITATOR SUPERFAMILY (MFS) PROFILE DOMAIN-CONTAINING PROTEIN"/>
    <property type="match status" value="1"/>
</dbReference>
<feature type="transmembrane region" description="Helical" evidence="2">
    <location>
        <begin position="225"/>
        <end position="244"/>
    </location>
</feature>
<name>A0A0L7LU93_OPEBR</name>
<protein>
    <submittedName>
        <fullName evidence="3">Monocarboxylate transporter 8</fullName>
    </submittedName>
</protein>
<accession>A0A0L7LU93</accession>
<dbReference type="InterPro" id="IPR050327">
    <property type="entry name" value="Proton-linked_MCT"/>
</dbReference>
<feature type="transmembrane region" description="Helical" evidence="2">
    <location>
        <begin position="12"/>
        <end position="32"/>
    </location>
</feature>
<dbReference type="Gene3D" id="1.20.1250.20">
    <property type="entry name" value="MFS general substrate transporter like domains"/>
    <property type="match status" value="1"/>
</dbReference>
<sequence length="441" mass="48750">MVAQYFKRRRELVEIFIVSGSGLGIAVIAIGWRLGLQAVTGVVFVTFILGTFYRSASLYHPQRRAILHLKNQNKIKRKMKDRNKYDDSQPFFDFSMLKSRTLLQAYLGMAWAVGCAGFGLLVQQNSAECRIARQYLTQAAVFVCALATMALTAVEGSYRGYVMFAWVYGIFCGGYHYSLKMYTYERVRSRNFARTWGFVQCSQAVPIAIGVPLSGYINVGCGGKAGYYFSSTCSLIGSLSLFCIDLHKRNVAQKQTKENGGGACESACGPSRRSRSHDREPRTALGAASALVLGAELVAPDRAGRDLLLDSIGPGTLGSPPHNIPPELTCISEEGGLDLDLDLDIPEHLLEDLDCGGDCITSCNKVENYLMLSEYENNLIAELPNLNERRGRRWSIVVANSTSQTPEPTTSPEIHKNSIKWKKKCPEPNNRLITVINEQSL</sequence>
<keyword evidence="4" id="KW-1185">Reference proteome</keyword>
<feature type="region of interest" description="Disordered" evidence="1">
    <location>
        <begin position="258"/>
        <end position="280"/>
    </location>
</feature>
<evidence type="ECO:0000256" key="1">
    <source>
        <dbReference type="SAM" id="MobiDB-lite"/>
    </source>
</evidence>
<keyword evidence="2" id="KW-0812">Transmembrane</keyword>
<feature type="transmembrane region" description="Helical" evidence="2">
    <location>
        <begin position="161"/>
        <end position="179"/>
    </location>
</feature>
<evidence type="ECO:0000313" key="3">
    <source>
        <dbReference type="EMBL" id="KOB79048.1"/>
    </source>
</evidence>
<keyword evidence="2" id="KW-0472">Membrane</keyword>
<dbReference type="SUPFAM" id="SSF103473">
    <property type="entry name" value="MFS general substrate transporter"/>
    <property type="match status" value="1"/>
</dbReference>
<dbReference type="PANTHER" id="PTHR11360">
    <property type="entry name" value="MONOCARBOXYLATE TRANSPORTER"/>
    <property type="match status" value="1"/>
</dbReference>
<gene>
    <name evidence="3" type="ORF">OBRU01_01226</name>
</gene>
<dbReference type="Proteomes" id="UP000037510">
    <property type="component" value="Unassembled WGS sequence"/>
</dbReference>
<comment type="caution">
    <text evidence="3">The sequence shown here is derived from an EMBL/GenBank/DDBJ whole genome shotgun (WGS) entry which is preliminary data.</text>
</comment>
<evidence type="ECO:0000256" key="2">
    <source>
        <dbReference type="SAM" id="Phobius"/>
    </source>
</evidence>
<dbReference type="AlphaFoldDB" id="A0A0L7LU93"/>
<feature type="transmembrane region" description="Helical" evidence="2">
    <location>
        <begin position="105"/>
        <end position="123"/>
    </location>
</feature>
<dbReference type="EMBL" id="JTDY01000070">
    <property type="protein sequence ID" value="KOB79048.1"/>
    <property type="molecule type" value="Genomic_DNA"/>
</dbReference>
<proteinExistence type="predicted"/>
<dbReference type="STRING" id="104452.A0A0L7LU93"/>
<feature type="transmembrane region" description="Helical" evidence="2">
    <location>
        <begin position="135"/>
        <end position="154"/>
    </location>
</feature>